<comment type="caution">
    <text evidence="2">The sequence shown here is derived from an EMBL/GenBank/DDBJ whole genome shotgun (WGS) entry which is preliminary data.</text>
</comment>
<organism evidence="2 3">
    <name type="scientific">Acer negundo</name>
    <name type="common">Box elder</name>
    <dbReference type="NCBI Taxonomy" id="4023"/>
    <lineage>
        <taxon>Eukaryota</taxon>
        <taxon>Viridiplantae</taxon>
        <taxon>Streptophyta</taxon>
        <taxon>Embryophyta</taxon>
        <taxon>Tracheophyta</taxon>
        <taxon>Spermatophyta</taxon>
        <taxon>Magnoliopsida</taxon>
        <taxon>eudicotyledons</taxon>
        <taxon>Gunneridae</taxon>
        <taxon>Pentapetalae</taxon>
        <taxon>rosids</taxon>
        <taxon>malvids</taxon>
        <taxon>Sapindales</taxon>
        <taxon>Sapindaceae</taxon>
        <taxon>Hippocastanoideae</taxon>
        <taxon>Acereae</taxon>
        <taxon>Acer</taxon>
    </lineage>
</organism>
<name>A0AAD5IR20_ACENE</name>
<keyword evidence="3" id="KW-1185">Reference proteome</keyword>
<gene>
    <name evidence="2" type="ORF">LWI28_016356</name>
</gene>
<evidence type="ECO:0000313" key="2">
    <source>
        <dbReference type="EMBL" id="KAI9174371.1"/>
    </source>
</evidence>
<sequence length="202" mass="22161">MLASYPPSHHKSTGQCFLYGRTSPSRRGGRDIGLRDDERSDGHLKKNYDMGLGLAPSVQVNRPKMTMSTPSGLGTKEWLEANVSEGSNKKVMEGGGTTSSQFIGDVSISSAINNRMVNIGSTENHVQQSGADLGFQFKEGVRSSLAEGSYMKMGTRGSSPKKGRWKRRAINVGVKGKGHVEETQLEKKEWFLVLAWKLSFFC</sequence>
<dbReference type="EMBL" id="JAJSOW010000103">
    <property type="protein sequence ID" value="KAI9174371.1"/>
    <property type="molecule type" value="Genomic_DNA"/>
</dbReference>
<feature type="compositionally biased region" description="Basic and acidic residues" evidence="1">
    <location>
        <begin position="28"/>
        <end position="45"/>
    </location>
</feature>
<evidence type="ECO:0000313" key="3">
    <source>
        <dbReference type="Proteomes" id="UP001064489"/>
    </source>
</evidence>
<dbReference type="Proteomes" id="UP001064489">
    <property type="component" value="Chromosome 8"/>
</dbReference>
<proteinExistence type="predicted"/>
<reference evidence="2" key="2">
    <citation type="submission" date="2023-02" db="EMBL/GenBank/DDBJ databases">
        <authorList>
            <person name="Swenson N.G."/>
            <person name="Wegrzyn J.L."/>
            <person name="Mcevoy S.L."/>
        </authorList>
    </citation>
    <scope>NUCLEOTIDE SEQUENCE</scope>
    <source>
        <strain evidence="2">91603</strain>
        <tissue evidence="2">Leaf</tissue>
    </source>
</reference>
<dbReference type="AlphaFoldDB" id="A0AAD5IR20"/>
<protein>
    <submittedName>
        <fullName evidence="2">Uncharacterized protein</fullName>
    </submittedName>
</protein>
<accession>A0AAD5IR20</accession>
<feature type="region of interest" description="Disordered" evidence="1">
    <location>
        <begin position="1"/>
        <end position="45"/>
    </location>
</feature>
<reference evidence="2" key="1">
    <citation type="journal article" date="2022" name="Plant J.">
        <title>Strategies of tolerance reflected in two North American maple genomes.</title>
        <authorList>
            <person name="McEvoy S.L."/>
            <person name="Sezen U.U."/>
            <person name="Trouern-Trend A."/>
            <person name="McMahon S.M."/>
            <person name="Schaberg P.G."/>
            <person name="Yang J."/>
            <person name="Wegrzyn J.L."/>
            <person name="Swenson N.G."/>
        </authorList>
    </citation>
    <scope>NUCLEOTIDE SEQUENCE</scope>
    <source>
        <strain evidence="2">91603</strain>
    </source>
</reference>
<evidence type="ECO:0000256" key="1">
    <source>
        <dbReference type="SAM" id="MobiDB-lite"/>
    </source>
</evidence>